<organism evidence="1 2">
    <name type="scientific">Marivirga aurantiaca</name>
    <dbReference type="NCBI Taxonomy" id="2802615"/>
    <lineage>
        <taxon>Bacteria</taxon>
        <taxon>Pseudomonadati</taxon>
        <taxon>Bacteroidota</taxon>
        <taxon>Cytophagia</taxon>
        <taxon>Cytophagales</taxon>
        <taxon>Marivirgaceae</taxon>
        <taxon>Marivirga</taxon>
    </lineage>
</organism>
<protein>
    <submittedName>
        <fullName evidence="1">Uncharacterized protein</fullName>
    </submittedName>
</protein>
<dbReference type="Proteomes" id="UP000611723">
    <property type="component" value="Unassembled WGS sequence"/>
</dbReference>
<dbReference type="RefSeq" id="WP_201430837.1">
    <property type="nucleotide sequence ID" value="NZ_JAEQBW010000003.1"/>
</dbReference>
<comment type="caution">
    <text evidence="1">The sequence shown here is derived from an EMBL/GenBank/DDBJ whole genome shotgun (WGS) entry which is preliminary data.</text>
</comment>
<gene>
    <name evidence="1" type="ORF">JKA74_08930</name>
</gene>
<reference evidence="1" key="1">
    <citation type="submission" date="2021-01" db="EMBL/GenBank/DDBJ databases">
        <title>Marivirga aurantiaca sp. nov., isolated from intertidal surface sediments.</title>
        <authorList>
            <person name="Zhang M."/>
        </authorList>
    </citation>
    <scope>NUCLEOTIDE SEQUENCE</scope>
    <source>
        <strain evidence="1">S37H4</strain>
    </source>
</reference>
<name>A0A934WYK0_9BACT</name>
<dbReference type="EMBL" id="JAEQBW010000003">
    <property type="protein sequence ID" value="MBK6265160.1"/>
    <property type="molecule type" value="Genomic_DNA"/>
</dbReference>
<dbReference type="AlphaFoldDB" id="A0A934WYK0"/>
<evidence type="ECO:0000313" key="1">
    <source>
        <dbReference type="EMBL" id="MBK6265160.1"/>
    </source>
</evidence>
<evidence type="ECO:0000313" key="2">
    <source>
        <dbReference type="Proteomes" id="UP000611723"/>
    </source>
</evidence>
<proteinExistence type="predicted"/>
<sequence>MVEVFKTNVIDPEQADLVIREICNLFPHYKVNFDMEDCDKILRVETDQVFIDADEVIRLLAISGVQSEVLPDIIVSKV</sequence>
<accession>A0A934WYK0</accession>
<keyword evidence="2" id="KW-1185">Reference proteome</keyword>